<proteinExistence type="predicted"/>
<reference evidence="2" key="1">
    <citation type="submission" date="2020-11" db="EMBL/GenBank/DDBJ databases">
        <authorList>
            <consortium name="DOE Joint Genome Institute"/>
            <person name="Ahrendt S."/>
            <person name="Riley R."/>
            <person name="Andreopoulos W."/>
            <person name="Labutti K."/>
            <person name="Pangilinan J."/>
            <person name="Ruiz-Duenas F.J."/>
            <person name="Barrasa J.M."/>
            <person name="Sanchez-Garcia M."/>
            <person name="Camarero S."/>
            <person name="Miyauchi S."/>
            <person name="Serrano A."/>
            <person name="Linde D."/>
            <person name="Babiker R."/>
            <person name="Drula E."/>
            <person name="Ayuso-Fernandez I."/>
            <person name="Pacheco R."/>
            <person name="Padilla G."/>
            <person name="Ferreira P."/>
            <person name="Barriuso J."/>
            <person name="Kellner H."/>
            <person name="Castanera R."/>
            <person name="Alfaro M."/>
            <person name="Ramirez L."/>
            <person name="Pisabarro A.G."/>
            <person name="Kuo A."/>
            <person name="Tritt A."/>
            <person name="Lipzen A."/>
            <person name="He G."/>
            <person name="Yan M."/>
            <person name="Ng V."/>
            <person name="Cullen D."/>
            <person name="Martin F."/>
            <person name="Rosso M.-N."/>
            <person name="Henrissat B."/>
            <person name="Hibbett D."/>
            <person name="Martinez A.T."/>
            <person name="Grigoriev I.V."/>
        </authorList>
    </citation>
    <scope>NUCLEOTIDE SEQUENCE</scope>
    <source>
        <strain evidence="2">CBS 506.95</strain>
    </source>
</reference>
<sequence>MSARLARSAFHNAARRAQTTIGSSLPRMSRRMASTASHGAAKSDTPWIVGSLLIFGPAFLYLVSPTARKTEHHIDHKDKHEHPALLNDEHSKVLEDKAEKAEKPKPEVVQDDEGTPADVSSSVAVAQFKQSTDSPKEGQSAEKHESLKAAAESEGSKEPEQPVAEKPTSESSGNKDEKSGTFREEGDSSPTDLGKARDAAKEGVPPKKVAEGEN</sequence>
<accession>A0A9P6JM97</accession>
<keyword evidence="3" id="KW-1185">Reference proteome</keyword>
<feature type="compositionally biased region" description="Basic and acidic residues" evidence="1">
    <location>
        <begin position="173"/>
        <end position="186"/>
    </location>
</feature>
<dbReference type="AlphaFoldDB" id="A0A9P6JM97"/>
<organism evidence="2 3">
    <name type="scientific">Crepidotus variabilis</name>
    <dbReference type="NCBI Taxonomy" id="179855"/>
    <lineage>
        <taxon>Eukaryota</taxon>
        <taxon>Fungi</taxon>
        <taxon>Dikarya</taxon>
        <taxon>Basidiomycota</taxon>
        <taxon>Agaricomycotina</taxon>
        <taxon>Agaricomycetes</taxon>
        <taxon>Agaricomycetidae</taxon>
        <taxon>Agaricales</taxon>
        <taxon>Agaricineae</taxon>
        <taxon>Crepidotaceae</taxon>
        <taxon>Crepidotus</taxon>
    </lineage>
</organism>
<evidence type="ECO:0000313" key="3">
    <source>
        <dbReference type="Proteomes" id="UP000807306"/>
    </source>
</evidence>
<feature type="region of interest" description="Disordered" evidence="1">
    <location>
        <begin position="17"/>
        <end position="42"/>
    </location>
</feature>
<name>A0A9P6JM97_9AGAR</name>
<dbReference type="EMBL" id="MU157883">
    <property type="protein sequence ID" value="KAF9525530.1"/>
    <property type="molecule type" value="Genomic_DNA"/>
</dbReference>
<feature type="compositionally biased region" description="Basic and acidic residues" evidence="1">
    <location>
        <begin position="194"/>
        <end position="214"/>
    </location>
</feature>
<feature type="compositionally biased region" description="Basic and acidic residues" evidence="1">
    <location>
        <begin position="72"/>
        <end position="108"/>
    </location>
</feature>
<feature type="compositionally biased region" description="Basic and acidic residues" evidence="1">
    <location>
        <begin position="134"/>
        <end position="147"/>
    </location>
</feature>
<gene>
    <name evidence="2" type="ORF">CPB83DRAFT_885554</name>
</gene>
<dbReference type="OrthoDB" id="4590707at2759"/>
<evidence type="ECO:0000313" key="2">
    <source>
        <dbReference type="EMBL" id="KAF9525530.1"/>
    </source>
</evidence>
<feature type="compositionally biased region" description="Polar residues" evidence="1">
    <location>
        <begin position="118"/>
        <end position="133"/>
    </location>
</feature>
<dbReference type="Proteomes" id="UP000807306">
    <property type="component" value="Unassembled WGS sequence"/>
</dbReference>
<comment type="caution">
    <text evidence="2">The sequence shown here is derived from an EMBL/GenBank/DDBJ whole genome shotgun (WGS) entry which is preliminary data.</text>
</comment>
<feature type="region of interest" description="Disordered" evidence="1">
    <location>
        <begin position="72"/>
        <end position="214"/>
    </location>
</feature>
<evidence type="ECO:0000256" key="1">
    <source>
        <dbReference type="SAM" id="MobiDB-lite"/>
    </source>
</evidence>
<protein>
    <submittedName>
        <fullName evidence="2">Uncharacterized protein</fullName>
    </submittedName>
</protein>